<dbReference type="AlphaFoldDB" id="A0A6A5RKR1"/>
<dbReference type="RefSeq" id="XP_033447950.1">
    <property type="nucleotide sequence ID" value="XM_033587800.1"/>
</dbReference>
<protein>
    <recommendedName>
        <fullName evidence="1">F-box domain-containing protein</fullName>
    </recommendedName>
</protein>
<reference evidence="2" key="1">
    <citation type="journal article" date="2020" name="Stud. Mycol.">
        <title>101 Dothideomycetes genomes: a test case for predicting lifestyles and emergence of pathogens.</title>
        <authorList>
            <person name="Haridas S."/>
            <person name="Albert R."/>
            <person name="Binder M."/>
            <person name="Bloem J."/>
            <person name="Labutti K."/>
            <person name="Salamov A."/>
            <person name="Andreopoulos B."/>
            <person name="Baker S."/>
            <person name="Barry K."/>
            <person name="Bills G."/>
            <person name="Bluhm B."/>
            <person name="Cannon C."/>
            <person name="Castanera R."/>
            <person name="Culley D."/>
            <person name="Daum C."/>
            <person name="Ezra D."/>
            <person name="Gonzalez J."/>
            <person name="Henrissat B."/>
            <person name="Kuo A."/>
            <person name="Liang C."/>
            <person name="Lipzen A."/>
            <person name="Lutzoni F."/>
            <person name="Magnuson J."/>
            <person name="Mondo S."/>
            <person name="Nolan M."/>
            <person name="Ohm R."/>
            <person name="Pangilinan J."/>
            <person name="Park H.-J."/>
            <person name="Ramirez L."/>
            <person name="Alfaro M."/>
            <person name="Sun H."/>
            <person name="Tritt A."/>
            <person name="Yoshinaga Y."/>
            <person name="Zwiers L.-H."/>
            <person name="Turgeon B."/>
            <person name="Goodwin S."/>
            <person name="Spatafora J."/>
            <person name="Crous P."/>
            <person name="Grigoriev I."/>
        </authorList>
    </citation>
    <scope>NUCLEOTIDE SEQUENCE</scope>
    <source>
        <strain evidence="2">CBS 183.55</strain>
    </source>
</reference>
<gene>
    <name evidence="2" type="ORF">M421DRAFT_173322</name>
</gene>
<evidence type="ECO:0000313" key="3">
    <source>
        <dbReference type="Proteomes" id="UP000800082"/>
    </source>
</evidence>
<proteinExistence type="predicted"/>
<dbReference type="PROSITE" id="PS50181">
    <property type="entry name" value="FBOX"/>
    <property type="match status" value="1"/>
</dbReference>
<evidence type="ECO:0000313" key="2">
    <source>
        <dbReference type="EMBL" id="KAF1927698.1"/>
    </source>
</evidence>
<name>A0A6A5RKR1_9PLEO</name>
<feature type="domain" description="F-box" evidence="1">
    <location>
        <begin position="80"/>
        <end position="127"/>
    </location>
</feature>
<accession>A0A6A5RKR1</accession>
<organism evidence="2 3">
    <name type="scientific">Didymella exigua CBS 183.55</name>
    <dbReference type="NCBI Taxonomy" id="1150837"/>
    <lineage>
        <taxon>Eukaryota</taxon>
        <taxon>Fungi</taxon>
        <taxon>Dikarya</taxon>
        <taxon>Ascomycota</taxon>
        <taxon>Pezizomycotina</taxon>
        <taxon>Dothideomycetes</taxon>
        <taxon>Pleosporomycetidae</taxon>
        <taxon>Pleosporales</taxon>
        <taxon>Pleosporineae</taxon>
        <taxon>Didymellaceae</taxon>
        <taxon>Didymella</taxon>
    </lineage>
</organism>
<dbReference type="Proteomes" id="UP000800082">
    <property type="component" value="Unassembled WGS sequence"/>
</dbReference>
<sequence>MKTSNSTLDLQRLCLGLVTPHAAGHRHRFLTKLFALTKAYRRGLPSIEAVFKTCGLPPTLHRRKKATELASALEVYNLHFSHLHKLPWELILKIVTHISSVDQIIFKMSCRRYNFVNGFVDVLWITPAEKKDMRRRLKRDTFGALAALEPLNAGLLSEMLCGSCKMLHPRSSFTAPEACKPTHRRKCIGAAGTFHFCEHWILDFEALHKLSSNRADNQVPEIACYECYFRFIVGIPLCPNFFRTSSGDIHTFRMILNEPISTRQLLRADLEHYMTHNSISTLCPHTQLNDPAFLNKLMMNPLGTSLAWYNDSSDWLARPSTSVYVARTCSICDSTVFCGQVVGKRGGRIVAGVYRNLGTMQDPLDPLWLAHQDVQHASQPLRRSHELDPLSLVGRVAARRIWDMIVDYQD</sequence>
<dbReference type="EMBL" id="ML978971">
    <property type="protein sequence ID" value="KAF1927698.1"/>
    <property type="molecule type" value="Genomic_DNA"/>
</dbReference>
<dbReference type="OrthoDB" id="3792649at2759"/>
<evidence type="ECO:0000259" key="1">
    <source>
        <dbReference type="PROSITE" id="PS50181"/>
    </source>
</evidence>
<dbReference type="InterPro" id="IPR001810">
    <property type="entry name" value="F-box_dom"/>
</dbReference>
<keyword evidence="3" id="KW-1185">Reference proteome</keyword>
<dbReference type="GeneID" id="54345447"/>